<accession>A0A0E9S9W4</accession>
<evidence type="ECO:0000313" key="1">
    <source>
        <dbReference type="EMBL" id="JAH38204.1"/>
    </source>
</evidence>
<dbReference type="AlphaFoldDB" id="A0A0E9S9W4"/>
<sequence length="61" mass="6550">METASVWVGSKSVESSATDLQGSQRMQEAAAVNCSIFCRRQGGLVWTRKKLPLQSVAPPGL</sequence>
<dbReference type="EMBL" id="GBXM01070373">
    <property type="protein sequence ID" value="JAH38204.1"/>
    <property type="molecule type" value="Transcribed_RNA"/>
</dbReference>
<name>A0A0E9S9W4_ANGAN</name>
<proteinExistence type="predicted"/>
<organism evidence="1">
    <name type="scientific">Anguilla anguilla</name>
    <name type="common">European freshwater eel</name>
    <name type="synonym">Muraena anguilla</name>
    <dbReference type="NCBI Taxonomy" id="7936"/>
    <lineage>
        <taxon>Eukaryota</taxon>
        <taxon>Metazoa</taxon>
        <taxon>Chordata</taxon>
        <taxon>Craniata</taxon>
        <taxon>Vertebrata</taxon>
        <taxon>Euteleostomi</taxon>
        <taxon>Actinopterygii</taxon>
        <taxon>Neopterygii</taxon>
        <taxon>Teleostei</taxon>
        <taxon>Anguilliformes</taxon>
        <taxon>Anguillidae</taxon>
        <taxon>Anguilla</taxon>
    </lineage>
</organism>
<protein>
    <submittedName>
        <fullName evidence="1">Uncharacterized protein</fullName>
    </submittedName>
</protein>
<reference evidence="1" key="2">
    <citation type="journal article" date="2015" name="Fish Shellfish Immunol.">
        <title>Early steps in the European eel (Anguilla anguilla)-Vibrio vulnificus interaction in the gills: Role of the RtxA13 toxin.</title>
        <authorList>
            <person name="Callol A."/>
            <person name="Pajuelo D."/>
            <person name="Ebbesson L."/>
            <person name="Teles M."/>
            <person name="MacKenzie S."/>
            <person name="Amaro C."/>
        </authorList>
    </citation>
    <scope>NUCLEOTIDE SEQUENCE</scope>
</reference>
<reference evidence="1" key="1">
    <citation type="submission" date="2014-11" db="EMBL/GenBank/DDBJ databases">
        <authorList>
            <person name="Amaro Gonzalez C."/>
        </authorList>
    </citation>
    <scope>NUCLEOTIDE SEQUENCE</scope>
</reference>